<feature type="region of interest" description="Disordered" evidence="1">
    <location>
        <begin position="208"/>
        <end position="288"/>
    </location>
</feature>
<dbReference type="HOGENOM" id="CLU_789810_0_0_1"/>
<evidence type="ECO:0000256" key="3">
    <source>
        <dbReference type="SAM" id="SignalP"/>
    </source>
</evidence>
<reference evidence="4 5" key="1">
    <citation type="journal article" date="2013" name="PLoS Genet.">
        <title>Genomic mechanisms accounting for the adaptation to parasitism in nematode-trapping fungi.</title>
        <authorList>
            <person name="Meerupati T."/>
            <person name="Andersson K.M."/>
            <person name="Friman E."/>
            <person name="Kumar D."/>
            <person name="Tunlid A."/>
            <person name="Ahren D."/>
        </authorList>
    </citation>
    <scope>NUCLEOTIDE SEQUENCE [LARGE SCALE GENOMIC DNA]</scope>
    <source>
        <strain evidence="4 5">CBS 200.50</strain>
    </source>
</reference>
<keyword evidence="5" id="KW-1185">Reference proteome</keyword>
<name>S8BN59_DACHA</name>
<evidence type="ECO:0008006" key="6">
    <source>
        <dbReference type="Google" id="ProtNLM"/>
    </source>
</evidence>
<feature type="signal peptide" evidence="3">
    <location>
        <begin position="1"/>
        <end position="21"/>
    </location>
</feature>
<proteinExistence type="predicted"/>
<feature type="compositionally biased region" description="Low complexity" evidence="1">
    <location>
        <begin position="261"/>
        <end position="272"/>
    </location>
</feature>
<dbReference type="PANTHER" id="PTHR16861">
    <property type="entry name" value="GLYCOPROTEIN 38"/>
    <property type="match status" value="1"/>
</dbReference>
<evidence type="ECO:0000256" key="1">
    <source>
        <dbReference type="SAM" id="MobiDB-lite"/>
    </source>
</evidence>
<feature type="chain" id="PRO_5004561255" description="Mid2 domain-containing protein" evidence="3">
    <location>
        <begin position="22"/>
        <end position="352"/>
    </location>
</feature>
<evidence type="ECO:0000256" key="2">
    <source>
        <dbReference type="SAM" id="Phobius"/>
    </source>
</evidence>
<protein>
    <recommendedName>
        <fullName evidence="6">Mid2 domain-containing protein</fullName>
    </recommendedName>
</protein>
<gene>
    <name evidence="4" type="ORF">H072_9763</name>
</gene>
<dbReference type="OrthoDB" id="5418572at2759"/>
<keyword evidence="2" id="KW-0812">Transmembrane</keyword>
<accession>S8BN59</accession>
<evidence type="ECO:0000313" key="5">
    <source>
        <dbReference type="Proteomes" id="UP000015100"/>
    </source>
</evidence>
<dbReference type="OMA" id="YNTCCPP"/>
<dbReference type="Proteomes" id="UP000015100">
    <property type="component" value="Unassembled WGS sequence"/>
</dbReference>
<feature type="compositionally biased region" description="Low complexity" evidence="1">
    <location>
        <begin position="217"/>
        <end position="254"/>
    </location>
</feature>
<dbReference type="AlphaFoldDB" id="S8BN59"/>
<dbReference type="PANTHER" id="PTHR16861:SF4">
    <property type="entry name" value="SH3 DOMAIN PROTEIN (AFU_ORTHOLOGUE AFUA_1G13610)"/>
    <property type="match status" value="1"/>
</dbReference>
<sequence length="352" mass="37146">MPRTTHLSALLSLILLGLTLAEDLTEIIPTLTSFGSLAPFTPPSDCFTGSVWTTIRDLNGAPQSSTPLTRYFTRWYVGCNIDEDTGEYNTCCPPNYNTWGFYVPGDCPGGYTSLLTAAANPWVGTQRGTVCCPSIISPSGKTWEFAGFATSYINPIDRSPISISCFRWDDFVTSSGTVFEANWNARAIIVFGTQLTSVTFDFAQFTGAPSTAPPESSPTSTPETSVESTSEQSSHSSTSNNRNTSPSPGSTTSSGARQTESGSTTSSTTTSGNPDKTAEPNASGGKKSLGGGAIAGIVIGVSIPIIGIAIFIAYKIGRRKQEIPTVPIYNDPKAAENGETGGIWSGYNGSRR</sequence>
<evidence type="ECO:0000313" key="4">
    <source>
        <dbReference type="EMBL" id="EPS36682.1"/>
    </source>
</evidence>
<feature type="transmembrane region" description="Helical" evidence="2">
    <location>
        <begin position="289"/>
        <end position="314"/>
    </location>
</feature>
<comment type="caution">
    <text evidence="4">The sequence shown here is derived from an EMBL/GenBank/DDBJ whole genome shotgun (WGS) entry which is preliminary data.</text>
</comment>
<reference evidence="5" key="2">
    <citation type="submission" date="2013-04" db="EMBL/GenBank/DDBJ databases">
        <title>Genomic mechanisms accounting for the adaptation to parasitism in nematode-trapping fungi.</title>
        <authorList>
            <person name="Ahren D.G."/>
        </authorList>
    </citation>
    <scope>NUCLEOTIDE SEQUENCE [LARGE SCALE GENOMIC DNA]</scope>
    <source>
        <strain evidence="5">CBS 200.50</strain>
    </source>
</reference>
<keyword evidence="2" id="KW-1133">Transmembrane helix</keyword>
<dbReference type="STRING" id="1284197.S8BN59"/>
<keyword evidence="2" id="KW-0472">Membrane</keyword>
<organism evidence="4 5">
    <name type="scientific">Dactylellina haptotyla (strain CBS 200.50)</name>
    <name type="common">Nematode-trapping fungus</name>
    <name type="synonym">Monacrosporium haptotylum</name>
    <dbReference type="NCBI Taxonomy" id="1284197"/>
    <lineage>
        <taxon>Eukaryota</taxon>
        <taxon>Fungi</taxon>
        <taxon>Dikarya</taxon>
        <taxon>Ascomycota</taxon>
        <taxon>Pezizomycotina</taxon>
        <taxon>Orbiliomycetes</taxon>
        <taxon>Orbiliales</taxon>
        <taxon>Orbiliaceae</taxon>
        <taxon>Dactylellina</taxon>
    </lineage>
</organism>
<dbReference type="EMBL" id="AQGS01000831">
    <property type="protein sequence ID" value="EPS36682.1"/>
    <property type="molecule type" value="Genomic_DNA"/>
</dbReference>
<keyword evidence="3" id="KW-0732">Signal</keyword>